<organism evidence="9 10">
    <name type="scientific">Enteractinococcus helveticum</name>
    <dbReference type="NCBI Taxonomy" id="1837282"/>
    <lineage>
        <taxon>Bacteria</taxon>
        <taxon>Bacillati</taxon>
        <taxon>Actinomycetota</taxon>
        <taxon>Actinomycetes</taxon>
        <taxon>Micrococcales</taxon>
        <taxon>Micrococcaceae</taxon>
    </lineage>
</organism>
<dbReference type="Proteomes" id="UP000703315">
    <property type="component" value="Unassembled WGS sequence"/>
</dbReference>
<dbReference type="AlphaFoldDB" id="A0A921K874"/>
<reference evidence="9" key="1">
    <citation type="journal article" date="2021" name="PeerJ">
        <title>Extensive microbial diversity within the chicken gut microbiome revealed by metagenomics and culture.</title>
        <authorList>
            <person name="Gilroy R."/>
            <person name="Ravi A."/>
            <person name="Getino M."/>
            <person name="Pursley I."/>
            <person name="Horton D.L."/>
            <person name="Alikhan N.F."/>
            <person name="Baker D."/>
            <person name="Gharbi K."/>
            <person name="Hall N."/>
            <person name="Watson M."/>
            <person name="Adriaenssens E.M."/>
            <person name="Foster-Nyarko E."/>
            <person name="Jarju S."/>
            <person name="Secka A."/>
            <person name="Antonio M."/>
            <person name="Oren A."/>
            <person name="Chaudhuri R.R."/>
            <person name="La Ragione R."/>
            <person name="Hildebrand F."/>
            <person name="Pallen M.J."/>
        </authorList>
    </citation>
    <scope>NUCLEOTIDE SEQUENCE</scope>
    <source>
        <strain evidence="9">ChiHjej13B12-14962</strain>
    </source>
</reference>
<evidence type="ECO:0000259" key="8">
    <source>
        <dbReference type="Pfam" id="PF12823"/>
    </source>
</evidence>
<dbReference type="NCBIfam" id="TIGR03954">
    <property type="entry name" value="integ_memb_HG"/>
    <property type="match status" value="1"/>
</dbReference>
<keyword evidence="4 7" id="KW-1133">Transmembrane helix</keyword>
<evidence type="ECO:0000256" key="6">
    <source>
        <dbReference type="SAM" id="MobiDB-lite"/>
    </source>
</evidence>
<keyword evidence="3 7" id="KW-0812">Transmembrane</keyword>
<dbReference type="Pfam" id="PF12823">
    <property type="entry name" value="DUF3817"/>
    <property type="match status" value="1"/>
</dbReference>
<evidence type="ECO:0000256" key="4">
    <source>
        <dbReference type="ARBA" id="ARBA00022989"/>
    </source>
</evidence>
<reference evidence="9" key="2">
    <citation type="submission" date="2021-09" db="EMBL/GenBank/DDBJ databases">
        <authorList>
            <person name="Gilroy R."/>
        </authorList>
    </citation>
    <scope>NUCLEOTIDE SEQUENCE</scope>
    <source>
        <strain evidence="9">ChiHjej13B12-14962</strain>
    </source>
</reference>
<comment type="caution">
    <text evidence="9">The sequence shown here is derived from an EMBL/GenBank/DDBJ whole genome shotgun (WGS) entry which is preliminary data.</text>
</comment>
<evidence type="ECO:0000313" key="10">
    <source>
        <dbReference type="Proteomes" id="UP000703315"/>
    </source>
</evidence>
<keyword evidence="2" id="KW-1003">Cell membrane</keyword>
<dbReference type="PANTHER" id="PTHR40077:SF2">
    <property type="entry name" value="MEMBRANE PROTEIN"/>
    <property type="match status" value="1"/>
</dbReference>
<evidence type="ECO:0000256" key="3">
    <source>
        <dbReference type="ARBA" id="ARBA00022692"/>
    </source>
</evidence>
<dbReference type="GO" id="GO:0005886">
    <property type="term" value="C:plasma membrane"/>
    <property type="evidence" value="ECO:0007669"/>
    <property type="project" value="UniProtKB-SubCell"/>
</dbReference>
<evidence type="ECO:0000256" key="7">
    <source>
        <dbReference type="SAM" id="Phobius"/>
    </source>
</evidence>
<accession>A0A921K874</accession>
<protein>
    <submittedName>
        <fullName evidence="9">DUF3817 domain-containing protein</fullName>
    </submittedName>
</protein>
<feature type="region of interest" description="Disordered" evidence="6">
    <location>
        <begin position="1"/>
        <end position="43"/>
    </location>
</feature>
<evidence type="ECO:0000256" key="1">
    <source>
        <dbReference type="ARBA" id="ARBA00004651"/>
    </source>
</evidence>
<gene>
    <name evidence="9" type="ORF">K8V32_09130</name>
</gene>
<feature type="transmembrane region" description="Helical" evidence="7">
    <location>
        <begin position="54"/>
        <end position="75"/>
    </location>
</feature>
<dbReference type="EMBL" id="DYXC01000098">
    <property type="protein sequence ID" value="HJF14946.1"/>
    <property type="molecule type" value="Genomic_DNA"/>
</dbReference>
<feature type="transmembrane region" description="Helical" evidence="7">
    <location>
        <begin position="109"/>
        <end position="129"/>
    </location>
</feature>
<name>A0A921K874_9MICC</name>
<feature type="domain" description="DUF3817" evidence="8">
    <location>
        <begin position="54"/>
        <end position="166"/>
    </location>
</feature>
<dbReference type="RefSeq" id="WP_303906138.1">
    <property type="nucleotide sequence ID" value="NZ_DYXC01000098.1"/>
</dbReference>
<sequence>MTHENNTPPVDPATLPDPEDITIDDIGQAPPRPESQKKRRFGGTHRQIRSAMGLYKFTSWLTGIFLLLLVLQMIVKYGFQRELFAGGTTEDGTEFVLGLYHEQMVVEGINISLLVLIVHGWLYVLYLLACFRLWSMMRWGGVRLLAMAGGGVVPFLSFFVEKKVNRQAEVELATHPEAVLRY</sequence>
<evidence type="ECO:0000256" key="5">
    <source>
        <dbReference type="ARBA" id="ARBA00023136"/>
    </source>
</evidence>
<dbReference type="InterPro" id="IPR023845">
    <property type="entry name" value="DUF3817_TM"/>
</dbReference>
<keyword evidence="5 7" id="KW-0472">Membrane</keyword>
<feature type="transmembrane region" description="Helical" evidence="7">
    <location>
        <begin position="141"/>
        <end position="160"/>
    </location>
</feature>
<evidence type="ECO:0000313" key="9">
    <source>
        <dbReference type="EMBL" id="HJF14946.1"/>
    </source>
</evidence>
<comment type="subcellular location">
    <subcellularLocation>
        <location evidence="1">Cell membrane</location>
        <topology evidence="1">Multi-pass membrane protein</topology>
    </subcellularLocation>
</comment>
<proteinExistence type="predicted"/>
<dbReference type="PANTHER" id="PTHR40077">
    <property type="entry name" value="MEMBRANE PROTEIN-RELATED"/>
    <property type="match status" value="1"/>
</dbReference>
<evidence type="ECO:0000256" key="2">
    <source>
        <dbReference type="ARBA" id="ARBA00022475"/>
    </source>
</evidence>